<evidence type="ECO:0000259" key="1">
    <source>
        <dbReference type="Pfam" id="PF13635"/>
    </source>
</evidence>
<protein>
    <recommendedName>
        <fullName evidence="1">DUF4143 domain-containing protein</fullName>
    </recommendedName>
</protein>
<dbReference type="AlphaFoldDB" id="A0A2M7TM97"/>
<dbReference type="EMBL" id="PFNO01000123">
    <property type="protein sequence ID" value="PIZ48412.1"/>
    <property type="molecule type" value="Genomic_DNA"/>
</dbReference>
<reference evidence="3" key="1">
    <citation type="submission" date="2017-09" db="EMBL/GenBank/DDBJ databases">
        <title>Depth-based differentiation of microbial function through sediment-hosted aquifers and enrichment of novel symbionts in the deep terrestrial subsurface.</title>
        <authorList>
            <person name="Probst A.J."/>
            <person name="Ladd B."/>
            <person name="Jarett J.K."/>
            <person name="Geller-Mcgrath D.E."/>
            <person name="Sieber C.M.K."/>
            <person name="Emerson J.B."/>
            <person name="Anantharaman K."/>
            <person name="Thomas B.C."/>
            <person name="Malmstrom R."/>
            <person name="Stieglmeier M."/>
            <person name="Klingl A."/>
            <person name="Woyke T."/>
            <person name="Ryan C.M."/>
            <person name="Banfield J.F."/>
        </authorList>
    </citation>
    <scope>NUCLEOTIDE SEQUENCE [LARGE SCALE GENOMIC DNA]</scope>
</reference>
<dbReference type="Proteomes" id="UP000229753">
    <property type="component" value="Unassembled WGS sequence"/>
</dbReference>
<evidence type="ECO:0000313" key="3">
    <source>
        <dbReference type="Proteomes" id="UP000229753"/>
    </source>
</evidence>
<sequence>MPLSLCCLILWQENSDGSVTTVNPVGEKIEYKYKDSQVKVLFTKLTTPGHLTIKEVKLSSEQKEELGAITDTAYDISSDMQDGTFTYDLTLPNPDTSKDVQVKYSEDGNTFQNIASESKEGVLVIKDLNHFTVFVTVVNPTPPPTFYQESVIDNGDAEYFEVGSWSNTASCAANAYDDDGRYASNSGSKTATWQISVPQTGHYKIYFYDTGLRNALINNFEPIEARGDAGQLFGNFIVCELLKYNCYGNFGFNFNYWRTKGGSEVDLILSKPNHDIIAVEIKSKQQRINQAFVSRYPKSRMVVIARDNYWV</sequence>
<comment type="caution">
    <text evidence="2">The sequence shown here is derived from an EMBL/GenBank/DDBJ whole genome shotgun (WGS) entry which is preliminary data.</text>
</comment>
<accession>A0A2M7TM97</accession>
<evidence type="ECO:0000313" key="2">
    <source>
        <dbReference type="EMBL" id="PIZ48412.1"/>
    </source>
</evidence>
<organism evidence="2 3">
    <name type="scientific">Candidatus Woesebacteria bacterium CG_4_10_14_0_2_um_filter_39_14</name>
    <dbReference type="NCBI Taxonomy" id="1975054"/>
    <lineage>
        <taxon>Bacteria</taxon>
        <taxon>Candidatus Woeseibacteriota</taxon>
    </lineage>
</organism>
<feature type="domain" description="DUF4143" evidence="1">
    <location>
        <begin position="200"/>
        <end position="283"/>
    </location>
</feature>
<dbReference type="PANTHER" id="PTHR43566">
    <property type="entry name" value="CONSERVED PROTEIN"/>
    <property type="match status" value="1"/>
</dbReference>
<dbReference type="PANTHER" id="PTHR43566:SF1">
    <property type="entry name" value="AAA+ ATPASE DOMAIN-CONTAINING PROTEIN"/>
    <property type="match status" value="1"/>
</dbReference>
<name>A0A2M7TM97_9BACT</name>
<proteinExistence type="predicted"/>
<gene>
    <name evidence="2" type="ORF">COY29_03865</name>
</gene>
<dbReference type="Pfam" id="PF13635">
    <property type="entry name" value="DUF4143"/>
    <property type="match status" value="1"/>
</dbReference>
<dbReference type="InterPro" id="IPR025420">
    <property type="entry name" value="DUF4143"/>
</dbReference>